<keyword evidence="8" id="KW-0511">Multifunctional enzyme</keyword>
<feature type="domain" description="CCHC-type" evidence="12">
    <location>
        <begin position="287"/>
        <end position="302"/>
    </location>
</feature>
<dbReference type="Gene3D" id="3.10.20.370">
    <property type="match status" value="1"/>
</dbReference>
<feature type="compositionally biased region" description="Polar residues" evidence="11">
    <location>
        <begin position="30"/>
        <end position="43"/>
    </location>
</feature>
<dbReference type="Proteomes" id="UP000055048">
    <property type="component" value="Unassembled WGS sequence"/>
</dbReference>
<dbReference type="SMART" id="SM00343">
    <property type="entry name" value="ZnF_C2HC"/>
    <property type="match status" value="1"/>
</dbReference>
<gene>
    <name evidence="14" type="primary">pol</name>
    <name evidence="14" type="ORF">T05_13958</name>
</gene>
<dbReference type="SUPFAM" id="SSF57756">
    <property type="entry name" value="Retrovirus zinc finger-like domains"/>
    <property type="match status" value="1"/>
</dbReference>
<dbReference type="Pfam" id="PF00098">
    <property type="entry name" value="zf-CCHC"/>
    <property type="match status" value="1"/>
</dbReference>
<dbReference type="Pfam" id="PF17919">
    <property type="entry name" value="RT_RNaseH_2"/>
    <property type="match status" value="1"/>
</dbReference>
<protein>
    <recommendedName>
        <fullName evidence="1">RNA-directed DNA polymerase</fullName>
        <ecNumber evidence="1">2.7.7.49</ecNumber>
    </recommendedName>
</protein>
<name>A0A0V0U437_9BILA</name>
<feature type="compositionally biased region" description="Basic and acidic residues" evidence="11">
    <location>
        <begin position="1"/>
        <end position="10"/>
    </location>
</feature>
<keyword evidence="5" id="KW-0255">Endonuclease</keyword>
<proteinExistence type="predicted"/>
<keyword evidence="6" id="KW-0808">Transferase</keyword>
<evidence type="ECO:0000256" key="6">
    <source>
        <dbReference type="ARBA" id="ARBA00022918"/>
    </source>
</evidence>
<feature type="coiled-coil region" evidence="10">
    <location>
        <begin position="251"/>
        <end position="278"/>
    </location>
</feature>
<evidence type="ECO:0000256" key="8">
    <source>
        <dbReference type="ARBA" id="ARBA00023268"/>
    </source>
</evidence>
<dbReference type="EC" id="2.7.7.49" evidence="1"/>
<dbReference type="GO" id="GO:0003677">
    <property type="term" value="F:DNA binding"/>
    <property type="evidence" value="ECO:0007669"/>
    <property type="project" value="UniProtKB-KW"/>
</dbReference>
<dbReference type="InterPro" id="IPR041577">
    <property type="entry name" value="RT_RNaseH_2"/>
</dbReference>
<dbReference type="PROSITE" id="PS50878">
    <property type="entry name" value="RT_POL"/>
    <property type="match status" value="1"/>
</dbReference>
<evidence type="ECO:0000256" key="7">
    <source>
        <dbReference type="ARBA" id="ARBA00023125"/>
    </source>
</evidence>
<evidence type="ECO:0000313" key="15">
    <source>
        <dbReference type="Proteomes" id="UP000055048"/>
    </source>
</evidence>
<keyword evidence="6" id="KW-0548">Nucleotidyltransferase</keyword>
<dbReference type="Pfam" id="PF00078">
    <property type="entry name" value="RVT_1"/>
    <property type="match status" value="1"/>
</dbReference>
<dbReference type="GO" id="GO:0008270">
    <property type="term" value="F:zinc ion binding"/>
    <property type="evidence" value="ECO:0007669"/>
    <property type="project" value="UniProtKB-KW"/>
</dbReference>
<evidence type="ECO:0000256" key="3">
    <source>
        <dbReference type="ARBA" id="ARBA00022722"/>
    </source>
</evidence>
<keyword evidence="9" id="KW-0863">Zinc-finger</keyword>
<dbReference type="FunFam" id="3.30.70.270:FF:000020">
    <property type="entry name" value="Transposon Tf2-6 polyprotein-like Protein"/>
    <property type="match status" value="1"/>
</dbReference>
<evidence type="ECO:0000259" key="12">
    <source>
        <dbReference type="PROSITE" id="PS50158"/>
    </source>
</evidence>
<keyword evidence="9" id="KW-0479">Metal-binding</keyword>
<dbReference type="PROSITE" id="PS50158">
    <property type="entry name" value="ZF_CCHC"/>
    <property type="match status" value="1"/>
</dbReference>
<organism evidence="14 15">
    <name type="scientific">Trichinella murrelli</name>
    <dbReference type="NCBI Taxonomy" id="144512"/>
    <lineage>
        <taxon>Eukaryota</taxon>
        <taxon>Metazoa</taxon>
        <taxon>Ecdysozoa</taxon>
        <taxon>Nematoda</taxon>
        <taxon>Enoplea</taxon>
        <taxon>Dorylaimia</taxon>
        <taxon>Trichinellida</taxon>
        <taxon>Trichinellidae</taxon>
        <taxon>Trichinella</taxon>
    </lineage>
</organism>
<dbReference type="CDD" id="cd09274">
    <property type="entry name" value="RNase_HI_RT_Ty3"/>
    <property type="match status" value="1"/>
</dbReference>
<dbReference type="Pfam" id="PF03732">
    <property type="entry name" value="Retrotrans_gag"/>
    <property type="match status" value="1"/>
</dbReference>
<dbReference type="GO" id="GO:0003964">
    <property type="term" value="F:RNA-directed DNA polymerase activity"/>
    <property type="evidence" value="ECO:0007669"/>
    <property type="project" value="UniProtKB-KW"/>
</dbReference>
<dbReference type="GO" id="GO:0004190">
    <property type="term" value="F:aspartic-type endopeptidase activity"/>
    <property type="evidence" value="ECO:0007669"/>
    <property type="project" value="UniProtKB-KW"/>
</dbReference>
<keyword evidence="15" id="KW-1185">Reference proteome</keyword>
<dbReference type="STRING" id="144512.A0A0V0U437"/>
<evidence type="ECO:0000256" key="11">
    <source>
        <dbReference type="SAM" id="MobiDB-lite"/>
    </source>
</evidence>
<keyword evidence="3" id="KW-0540">Nuclease</keyword>
<dbReference type="InterPro" id="IPR043128">
    <property type="entry name" value="Rev_trsase/Diguanyl_cyclase"/>
</dbReference>
<dbReference type="Gene3D" id="4.10.60.10">
    <property type="entry name" value="Zinc finger, CCHC-type"/>
    <property type="match status" value="1"/>
</dbReference>
<evidence type="ECO:0000256" key="2">
    <source>
        <dbReference type="ARBA" id="ARBA00022670"/>
    </source>
</evidence>
<dbReference type="InterPro" id="IPR043502">
    <property type="entry name" value="DNA/RNA_pol_sf"/>
</dbReference>
<reference evidence="14 15" key="1">
    <citation type="submission" date="2015-01" db="EMBL/GenBank/DDBJ databases">
        <title>Evolution of Trichinella species and genotypes.</title>
        <authorList>
            <person name="Korhonen P.K."/>
            <person name="Edoardo P."/>
            <person name="Giuseppe L.R."/>
            <person name="Gasser R.B."/>
        </authorList>
    </citation>
    <scope>NUCLEOTIDE SEQUENCE [LARGE SCALE GENOMIC DNA]</scope>
    <source>
        <strain evidence="14">ISS417</strain>
    </source>
</reference>
<evidence type="ECO:0000313" key="14">
    <source>
        <dbReference type="EMBL" id="KRX45655.1"/>
    </source>
</evidence>
<evidence type="ECO:0000256" key="4">
    <source>
        <dbReference type="ARBA" id="ARBA00022750"/>
    </source>
</evidence>
<keyword evidence="7" id="KW-0238">DNA-binding</keyword>
<dbReference type="SUPFAM" id="SSF56672">
    <property type="entry name" value="DNA/RNA polymerases"/>
    <property type="match status" value="1"/>
</dbReference>
<dbReference type="InterPro" id="IPR005162">
    <property type="entry name" value="Retrotrans_gag_dom"/>
</dbReference>
<evidence type="ECO:0000256" key="5">
    <source>
        <dbReference type="ARBA" id="ARBA00022759"/>
    </source>
</evidence>
<dbReference type="InterPro" id="IPR050951">
    <property type="entry name" value="Retrovirus_Pol_polyprotein"/>
</dbReference>
<feature type="domain" description="Reverse transcriptase" evidence="13">
    <location>
        <begin position="476"/>
        <end position="699"/>
    </location>
</feature>
<dbReference type="GO" id="GO:0006508">
    <property type="term" value="P:proteolysis"/>
    <property type="evidence" value="ECO:0007669"/>
    <property type="project" value="UniProtKB-KW"/>
</dbReference>
<accession>A0A0V0U437</accession>
<evidence type="ECO:0000259" key="13">
    <source>
        <dbReference type="PROSITE" id="PS50878"/>
    </source>
</evidence>
<dbReference type="InterPro" id="IPR036875">
    <property type="entry name" value="Znf_CCHC_sf"/>
</dbReference>
<dbReference type="Gene3D" id="3.30.70.270">
    <property type="match status" value="2"/>
</dbReference>
<evidence type="ECO:0000256" key="10">
    <source>
        <dbReference type="SAM" id="Coils"/>
    </source>
</evidence>
<dbReference type="GO" id="GO:0004519">
    <property type="term" value="F:endonuclease activity"/>
    <property type="evidence" value="ECO:0007669"/>
    <property type="project" value="UniProtKB-KW"/>
</dbReference>
<dbReference type="FunFam" id="3.10.20.370:FF:000001">
    <property type="entry name" value="Retrovirus-related Pol polyprotein from transposon 17.6-like protein"/>
    <property type="match status" value="1"/>
</dbReference>
<evidence type="ECO:0000256" key="1">
    <source>
        <dbReference type="ARBA" id="ARBA00012493"/>
    </source>
</evidence>
<dbReference type="PANTHER" id="PTHR37984:SF5">
    <property type="entry name" value="PROTEIN NYNRIN-LIKE"/>
    <property type="match status" value="1"/>
</dbReference>
<dbReference type="GO" id="GO:0019899">
    <property type="term" value="F:enzyme binding"/>
    <property type="evidence" value="ECO:0007669"/>
    <property type="project" value="UniProtKB-ARBA"/>
</dbReference>
<dbReference type="InterPro" id="IPR000477">
    <property type="entry name" value="RT_dom"/>
</dbReference>
<dbReference type="FunFam" id="3.10.10.10:FF:000002">
    <property type="entry name" value="Retrovirus-related Pol polyprotein from transposon 17.6-like protein"/>
    <property type="match status" value="1"/>
</dbReference>
<dbReference type="EMBL" id="JYDJ01000072">
    <property type="protein sequence ID" value="KRX45655.1"/>
    <property type="molecule type" value="Genomic_DNA"/>
</dbReference>
<dbReference type="AlphaFoldDB" id="A0A0V0U437"/>
<evidence type="ECO:0000256" key="9">
    <source>
        <dbReference type="PROSITE-ProRule" id="PRU00047"/>
    </source>
</evidence>
<dbReference type="InterPro" id="IPR001878">
    <property type="entry name" value="Znf_CCHC"/>
</dbReference>
<keyword evidence="4" id="KW-0064">Aspartyl protease</keyword>
<keyword evidence="6" id="KW-0695">RNA-directed DNA polymerase</keyword>
<keyword evidence="9" id="KW-0862">Zinc</keyword>
<keyword evidence="2" id="KW-0645">Protease</keyword>
<dbReference type="CDD" id="cd01647">
    <property type="entry name" value="RT_LTR"/>
    <property type="match status" value="1"/>
</dbReference>
<comment type="caution">
    <text evidence="14">The sequence shown here is derived from an EMBL/GenBank/DDBJ whole genome shotgun (WGS) entry which is preliminary data.</text>
</comment>
<dbReference type="PANTHER" id="PTHR37984">
    <property type="entry name" value="PROTEIN CBG26694"/>
    <property type="match status" value="1"/>
</dbReference>
<feature type="region of interest" description="Disordered" evidence="11">
    <location>
        <begin position="1"/>
        <end position="58"/>
    </location>
</feature>
<sequence>MLPTKHELGKRGGRAGSNRTDDTDAEMNLQIDTGVSSFNNDRGSNPVEARNEPARESGSLQWGPVREVVVRGIGNACYGPPPTFSPGMDPVEWLESMEDFFVVTGVPSSQQAASARLSVNIAVRRELFPPGSPRDISWDELKRRFLDIYGHGESLIQLAVRFNGLKQRKNQSIREFAQEVAELGRRAGKSESELVARFICGVASKEVHRELRLREPTTLVKARQLAESAAELETEVGGSRQRTTENADAGNDNLAEALEALTRLFDQLQTILERSNSRRPARRATECFRCGEQGHFIRDCPQRRVAARVMPATTLRRPAERTMAIINPQTGNVLTVPGRIENLEILLLVDSGAVVSVISKQVWDKATSCRKLRGATSPIQLGDGRKMATFGWGGCSAAPGEMEGAAHGRGGREVGGPGHPGHKFPGYHGAEHGLQVPLHDAWAPQEGTGQVTTCKPTQASEGCGQRLHALADAAECSMTRKQTLENILRRHSRAISRNDDDLGRTSLVTPRIETGEARPIKQPPRRLPVAQRSVMERLVGQMLESGVIEPASGPWSSPVVLVRKKDGLPRFCVDYRRLNAWFSTLDVASGYWQVEVAEPDREKTAFSTPMGLFQFRFMPFGLCNAPATFQRLMENTLRGLTFKGCLVYLDDIIVYGRTEEEHLERLAKVLHRLQSVGLKIRPEKCQLMRRSVRYLGHVVTQHGIGTDPEKKRRCKRPRPRCVKEVQQFMGLASYYRRFVKNFASIAGPLHKLTKKSQRWSWGPEQGGALSKLKSALSSPPILSHPHFDRPFLLDVDASEDALGDVLSQMNHQGLPVVVAYASRSLSQPEKKYCATRREMLALVWATRHFRPYLFGRKFTARTDHNALRWLRNFR</sequence>
<keyword evidence="5" id="KW-0378">Hydrolase</keyword>
<keyword evidence="10" id="KW-0175">Coiled coil</keyword>